<dbReference type="PANTHER" id="PTHR24414:SF160">
    <property type="entry name" value="F-BOX DOMAIN-CONTAINING PROTEIN"/>
    <property type="match status" value="1"/>
</dbReference>
<dbReference type="SUPFAM" id="SSF81383">
    <property type="entry name" value="F-box domain"/>
    <property type="match status" value="2"/>
</dbReference>
<keyword evidence="4" id="KW-1185">Reference proteome</keyword>
<dbReference type="Pfam" id="PF25210">
    <property type="entry name" value="Kelch_FKB95"/>
    <property type="match status" value="4"/>
</dbReference>
<dbReference type="InterPro" id="IPR015915">
    <property type="entry name" value="Kelch-typ_b-propeller"/>
</dbReference>
<dbReference type="InterPro" id="IPR001810">
    <property type="entry name" value="F-box_dom"/>
</dbReference>
<dbReference type="Pfam" id="PF00646">
    <property type="entry name" value="F-box"/>
    <property type="match status" value="2"/>
</dbReference>
<reference evidence="3 4" key="1">
    <citation type="submission" date="2021-05" db="EMBL/GenBank/DDBJ databases">
        <title>Genome Assembly of Synthetic Allotetraploid Brassica napus Reveals Homoeologous Exchanges between Subgenomes.</title>
        <authorList>
            <person name="Davis J.T."/>
        </authorList>
    </citation>
    <scope>NUCLEOTIDE SEQUENCE [LARGE SCALE GENOMIC DNA]</scope>
    <source>
        <strain evidence="4">cv. Da-Ae</strain>
        <tissue evidence="3">Seedling</tissue>
    </source>
</reference>
<feature type="domain" description="F-box" evidence="2">
    <location>
        <begin position="782"/>
        <end position="822"/>
    </location>
</feature>
<dbReference type="SMART" id="SM00612">
    <property type="entry name" value="Kelch"/>
    <property type="match status" value="8"/>
</dbReference>
<evidence type="ECO:0000256" key="1">
    <source>
        <dbReference type="SAM" id="MobiDB-lite"/>
    </source>
</evidence>
<feature type="region of interest" description="Disordered" evidence="1">
    <location>
        <begin position="1209"/>
        <end position="1230"/>
    </location>
</feature>
<feature type="domain" description="F-box" evidence="2">
    <location>
        <begin position="517"/>
        <end position="555"/>
    </location>
</feature>
<dbReference type="SUPFAM" id="SSF117281">
    <property type="entry name" value="Kelch motif"/>
    <property type="match status" value="5"/>
</dbReference>
<dbReference type="InterPro" id="IPR006652">
    <property type="entry name" value="Kelch_1"/>
</dbReference>
<evidence type="ECO:0000313" key="4">
    <source>
        <dbReference type="Proteomes" id="UP000824890"/>
    </source>
</evidence>
<comment type="caution">
    <text evidence="3">The sequence shown here is derived from an EMBL/GenBank/DDBJ whole genome shotgun (WGS) entry which is preliminary data.</text>
</comment>
<gene>
    <name evidence="3" type="ORF">HID58_035062</name>
</gene>
<dbReference type="EMBL" id="JAGKQM010000009">
    <property type="protein sequence ID" value="KAH0911741.1"/>
    <property type="molecule type" value="Genomic_DNA"/>
</dbReference>
<dbReference type="InterPro" id="IPR057499">
    <property type="entry name" value="Kelch_FKB95"/>
</dbReference>
<dbReference type="PANTHER" id="PTHR24414">
    <property type="entry name" value="F-BOX/KELCH-REPEAT PROTEIN SKIP4"/>
    <property type="match status" value="1"/>
</dbReference>
<accession>A0ABQ8C3W4</accession>
<evidence type="ECO:0000313" key="3">
    <source>
        <dbReference type="EMBL" id="KAH0911741.1"/>
    </source>
</evidence>
<feature type="domain" description="F-box" evidence="2">
    <location>
        <begin position="1558"/>
        <end position="1600"/>
    </location>
</feature>
<evidence type="ECO:0000259" key="2">
    <source>
        <dbReference type="SMART" id="SM00256"/>
    </source>
</evidence>
<dbReference type="Proteomes" id="UP000824890">
    <property type="component" value="Unassembled WGS sequence"/>
</dbReference>
<dbReference type="InterPro" id="IPR050354">
    <property type="entry name" value="F-box/kelch-repeat_ARATH"/>
</dbReference>
<proteinExistence type="predicted"/>
<feature type="region of interest" description="Disordered" evidence="1">
    <location>
        <begin position="1"/>
        <end position="26"/>
    </location>
</feature>
<protein>
    <recommendedName>
        <fullName evidence="2">F-box domain-containing protein</fullName>
    </recommendedName>
</protein>
<dbReference type="Gene3D" id="2.120.10.80">
    <property type="entry name" value="Kelch-type beta propeller"/>
    <property type="match status" value="5"/>
</dbReference>
<dbReference type="InterPro" id="IPR036047">
    <property type="entry name" value="F-box-like_dom_sf"/>
</dbReference>
<dbReference type="CDD" id="cd22152">
    <property type="entry name" value="F-box_AtAFR-like"/>
    <property type="match status" value="3"/>
</dbReference>
<dbReference type="SMART" id="SM00256">
    <property type="entry name" value="FBOX"/>
    <property type="match status" value="3"/>
</dbReference>
<organism evidence="3 4">
    <name type="scientific">Brassica napus</name>
    <name type="common">Rape</name>
    <dbReference type="NCBI Taxonomy" id="3708"/>
    <lineage>
        <taxon>Eukaryota</taxon>
        <taxon>Viridiplantae</taxon>
        <taxon>Streptophyta</taxon>
        <taxon>Embryophyta</taxon>
        <taxon>Tracheophyta</taxon>
        <taxon>Spermatophyta</taxon>
        <taxon>Magnoliopsida</taxon>
        <taxon>eudicotyledons</taxon>
        <taxon>Gunneridae</taxon>
        <taxon>Pentapetalae</taxon>
        <taxon>rosids</taxon>
        <taxon>malvids</taxon>
        <taxon>Brassicales</taxon>
        <taxon>Brassicaceae</taxon>
        <taxon>Brassiceae</taxon>
        <taxon>Brassica</taxon>
    </lineage>
</organism>
<sequence>MSNSNAIEPTKRHTTHPPPPHSLSALPDDIMLGPCPNSPELQGLRSILHLCFEEDNLSFHWFTLNATSTREYQLVPNPTLFPSHPNYGSSTLVVGSKIFFIGGFREPSSDLWILDTRSGNMTQGPSMSVPREKSKLAVGVRNGIMWFDTKLSVWRSLVGPDGNRLKKLSTFSVKAMAEHDGKLALLYPCYKLENDLTFTRSFQCELVSLHRAGDRICGTSNWFGVVVLRSTLPKSSLHLCFQKDDDHHSSFHWFTLSETSTTTTEYGLVPNPTPFPPHKYGSSTVTVGSKIFFIGGSIESSSDLWILDTPSGNMTKGPSMSMPREKGEAAVGVIDGKIYVLGGRTFLDGRFHEVEVFDVKSETWELAGLENVRKISQRSASVEGKVYMVEYKKTSVYNPRGGEGKRLVQMVNHRLSEGGRKDRLKDMAHRVCVVEDVLFAFFNRTGLMWFDTKLYVWRRLVGRDGKELPFILYAGAIGGIRGKACDEVHIPVNMSVRCMFVSLDRAGGKVCGTIHWSEIVLSCLARVPKIYHQNLSCVSKNLRALVRSLPELKGLGSVPHKSSLYVCFREDDNSSFHWLTLTTTTTEDHGLVLNPTPFPSHPKYTSSEAEGFMMRSKLKFLIQSRRHGNLRGWSTDVKPDGVVPRWRGSKTLAEGGRKDRLKNVTVGCVCVVEDVLFVFFDWNGIMWFDTKRNVWRRLVGGWEKRLFFSVKALAEHDGKLAVLYLYHRYEMDSTITEGVWCEMVSLHRAGDGICWTVDWSGIAEPPKKHITHPPPPHSLSSLPDDIVLSCLARVPRCYHLNISWVSKHLKALVRSPELNLLRSTLPKRSLHVCFEEEEDHEDDENHSSFHWFTINETSTTARTMEYGLVPNPTPFPPHPKYGSSTVAVGSKMFFIGGSTEPSKDLWILDTRSGNMTQGPSMTVARKQPKAAVGVIDGKIYVIGGRDFSFSNGRFHEEVQVEVFDPESETWELAGQERVRKFSRCSASVEGKVFMVEYTRTSVYNPREGEGERMVHMDRLKNVTVGCVCVVEDVLFAFFNPTGLMWFDTKLYVWRKLVGRDGKELPFILRADAMGEYEGRLVVLYMLAEKEVHNPVAKSVRCMFVSLDRAGDMICGTIDWSGIVATRLEKGGRKDRLNDTVDCVCVVDDVLFAFVRWNGIMWFDTKLSVWRRLVGRDGKQLPFVLHETAMAEHDGRLVVLWDGLRGENEATMAKPPRKHTTHHPPPPSLSSLPEEISSLYVCLRNHYNDTSFHWFTLCPTEETATTTTEYRLVPNPTPFPHPKHGSLTVVAGSKIFFIGGGSSEPSSDLWILDTRSGNMTKGPSMSVPREKGEAAVGVIDGKIYVIGGGGGLQEERFNEEIQVEVFDLKSETWELAGMENVRKTSRCSASVEGKVYMVEYGEINVYNPRECERERMVRMVSQRLERGRKDMLNDSAFIVCVVEDVLYAFFYQSGVMWFNTKLNVWRRLLDRDGKELPFIFHVDAMAEYDDGKLVILYMLSEKEVYHTVTKSIRCMLVSLHRSGDMICGTVDWSGSMAMSNSNADKPLENYTTHPSLSSLPDEIVLRCLARVPRSYHLNISWVSKHLRALVRYGLRSIRHKSSLYVCFQQEYNDSSFHWFTLSETSTTTTTEYGLVPNPTTFPPHKYGSSTVAVGSNIFFIGRSRRPSSDLWILDTRSGNMTQGPSMSVPRNVEEAAVGVIDGKIYVIGGGGYQEEIQVEVFDPKSETWELAGAENVRTIPRSSASVEGKVYIVEYEKTSVYNPRECEGERLVKIETVPDTVERVCVVEDVLFACFKRLGVMWFDTKIDEMFIFHADAMSEYEGKLVVLYMWGESRVDDSVTKSVRCKLVSVHRAGDRICGTIDWSGVVGTVPSDLREQVGWLLARKDLSWNHIWKEINMFLSLWTESLSETSEFQKVKRPIESKCKQVVDKPLIKFERPAPARHDMMTSPCTGSSPRLIYYADDWLKDEDNAGNDEVVYRSVILNKMTTMCLKLMSFNVAEEHCG</sequence>
<name>A0ABQ8C3W4_BRANA</name>